<gene>
    <name evidence="1" type="ORF">ACZ11_11340</name>
</gene>
<dbReference type="Gene3D" id="1.10.10.10">
    <property type="entry name" value="Winged helix-like DNA-binding domain superfamily/Winged helix DNA-binding domain"/>
    <property type="match status" value="1"/>
</dbReference>
<dbReference type="Proteomes" id="UP000037326">
    <property type="component" value="Unassembled WGS sequence"/>
</dbReference>
<dbReference type="RefSeq" id="WP_049666130.1">
    <property type="nucleotide sequence ID" value="NZ_LFXJ01000005.1"/>
</dbReference>
<comment type="caution">
    <text evidence="1">The sequence shown here is derived from an EMBL/GenBank/DDBJ whole genome shotgun (WGS) entry which is preliminary data.</text>
</comment>
<dbReference type="PATRIC" id="fig|582475.4.peg.1879"/>
<protein>
    <submittedName>
        <fullName evidence="1">Uncharacterized protein</fullName>
    </submittedName>
</protein>
<dbReference type="OrthoDB" id="2739696at2"/>
<name>A0A0K9FDT0_9BACI</name>
<proteinExistence type="predicted"/>
<dbReference type="GeneID" id="96598831"/>
<evidence type="ECO:0000313" key="1">
    <source>
        <dbReference type="EMBL" id="KMY32684.1"/>
    </source>
</evidence>
<accession>A0A0K9FDT0</accession>
<dbReference type="InterPro" id="IPR036388">
    <property type="entry name" value="WH-like_DNA-bd_sf"/>
</dbReference>
<organism evidence="1 2">
    <name type="scientific">Lysinibacillus xylanilyticus</name>
    <dbReference type="NCBI Taxonomy" id="582475"/>
    <lineage>
        <taxon>Bacteria</taxon>
        <taxon>Bacillati</taxon>
        <taxon>Bacillota</taxon>
        <taxon>Bacilli</taxon>
        <taxon>Bacillales</taxon>
        <taxon>Bacillaceae</taxon>
        <taxon>Lysinibacillus</taxon>
    </lineage>
</organism>
<reference evidence="2" key="1">
    <citation type="submission" date="2015-07" db="EMBL/GenBank/DDBJ databases">
        <authorList>
            <person name="Liu B."/>
            <person name="Wang J."/>
            <person name="Zhu Y."/>
            <person name="Liu G."/>
            <person name="Chen Q."/>
            <person name="Lan J."/>
            <person name="Che J."/>
            <person name="Ge C."/>
            <person name="Shi H."/>
            <person name="Pan Z."/>
            <person name="Liu X."/>
        </authorList>
    </citation>
    <scope>NUCLEOTIDE SEQUENCE [LARGE SCALE GENOMIC DNA]</scope>
    <source>
        <strain evidence="2">DSM 23493</strain>
    </source>
</reference>
<sequence>MENKEIILNILNEIKNGNIPVHTDYNLNLDMWADLIEYMHDRTYIADVTIYWFGDDDTYYDERVHSVDLSKARLTTFGEKFLTKEVN</sequence>
<dbReference type="AlphaFoldDB" id="A0A0K9FDT0"/>
<evidence type="ECO:0000313" key="2">
    <source>
        <dbReference type="Proteomes" id="UP000037326"/>
    </source>
</evidence>
<dbReference type="EMBL" id="LFXJ01000005">
    <property type="protein sequence ID" value="KMY32684.1"/>
    <property type="molecule type" value="Genomic_DNA"/>
</dbReference>